<organism evidence="2 3">
    <name type="scientific">Cryptosporangium phraense</name>
    <dbReference type="NCBI Taxonomy" id="2593070"/>
    <lineage>
        <taxon>Bacteria</taxon>
        <taxon>Bacillati</taxon>
        <taxon>Actinomycetota</taxon>
        <taxon>Actinomycetes</taxon>
        <taxon>Cryptosporangiales</taxon>
        <taxon>Cryptosporangiaceae</taxon>
        <taxon>Cryptosporangium</taxon>
    </lineage>
</organism>
<dbReference type="RefSeq" id="WP_142706361.1">
    <property type="nucleotide sequence ID" value="NZ_VIRS01000014.1"/>
</dbReference>
<dbReference type="EMBL" id="VIRS01000014">
    <property type="protein sequence ID" value="TQS43276.1"/>
    <property type="molecule type" value="Genomic_DNA"/>
</dbReference>
<evidence type="ECO:0000313" key="3">
    <source>
        <dbReference type="Proteomes" id="UP000317982"/>
    </source>
</evidence>
<evidence type="ECO:0000256" key="1">
    <source>
        <dbReference type="SAM" id="SignalP"/>
    </source>
</evidence>
<name>A0A545APP5_9ACTN</name>
<keyword evidence="1" id="KW-0732">Signal</keyword>
<reference evidence="2 3" key="1">
    <citation type="submission" date="2019-07" db="EMBL/GenBank/DDBJ databases">
        <title>Cryptosporangium phraense sp. nov., isolated from plant litter.</title>
        <authorList>
            <person name="Suriyachadkun C."/>
        </authorList>
    </citation>
    <scope>NUCLEOTIDE SEQUENCE [LARGE SCALE GENOMIC DNA]</scope>
    <source>
        <strain evidence="2 3">A-T 5661</strain>
    </source>
</reference>
<proteinExistence type="predicted"/>
<dbReference type="Proteomes" id="UP000317982">
    <property type="component" value="Unassembled WGS sequence"/>
</dbReference>
<dbReference type="AlphaFoldDB" id="A0A545APP5"/>
<dbReference type="InParanoid" id="A0A545APP5"/>
<evidence type="ECO:0000313" key="2">
    <source>
        <dbReference type="EMBL" id="TQS43276.1"/>
    </source>
</evidence>
<feature type="chain" id="PRO_5039304367" evidence="1">
    <location>
        <begin position="21"/>
        <end position="134"/>
    </location>
</feature>
<comment type="caution">
    <text evidence="2">The sequence shown here is derived from an EMBL/GenBank/DDBJ whole genome shotgun (WGS) entry which is preliminary data.</text>
</comment>
<feature type="signal peptide" evidence="1">
    <location>
        <begin position="1"/>
        <end position="20"/>
    </location>
</feature>
<gene>
    <name evidence="2" type="ORF">FL583_20785</name>
</gene>
<keyword evidence="3" id="KW-1185">Reference proteome</keyword>
<dbReference type="OrthoDB" id="9861331at2"/>
<accession>A0A545APP5</accession>
<protein>
    <submittedName>
        <fullName evidence="2">Uncharacterized protein</fullName>
    </submittedName>
</protein>
<sequence length="134" mass="14154">MAGSFVGVAVLVAGALALSAGGPAPVTFHVRYQSEGGSHQTYLDALQSGGVAGEAWLDSSEHDERRARTLTVCDRRADGVGVAARILVPDGRRIVYSASVGKRCFERVLGYPIVRWQLWFGGAFSGEVPAPPLV</sequence>